<evidence type="ECO:0000313" key="6">
    <source>
        <dbReference type="EMBL" id="VDR41986.1"/>
    </source>
</evidence>
<feature type="binding site" evidence="5">
    <location>
        <position position="59"/>
    </location>
    <ligand>
        <name>substrate</name>
    </ligand>
</feature>
<evidence type="ECO:0000256" key="3">
    <source>
        <dbReference type="ARBA" id="ARBA00022801"/>
    </source>
</evidence>
<dbReference type="Pfam" id="PF00719">
    <property type="entry name" value="Pyrophosphatase"/>
    <property type="match status" value="1"/>
</dbReference>
<comment type="subcellular location">
    <subcellularLocation>
        <location evidence="5">Cytoplasm</location>
    </subcellularLocation>
</comment>
<dbReference type="EMBL" id="UZVY01000001">
    <property type="protein sequence ID" value="VDR41986.1"/>
    <property type="molecule type" value="Genomic_DNA"/>
</dbReference>
<dbReference type="SUPFAM" id="SSF50324">
    <property type="entry name" value="Inorganic pyrophosphatase"/>
    <property type="match status" value="1"/>
</dbReference>
<protein>
    <recommendedName>
        <fullName evidence="5">Inorganic pyrophosphatase</fullName>
        <ecNumber evidence="5">3.6.1.1</ecNumber>
    </recommendedName>
    <alternativeName>
        <fullName evidence="5">Pyrophosphate phospho-hydrolase</fullName>
        <shortName evidence="5">PPase</shortName>
    </alternativeName>
</protein>
<comment type="similarity">
    <text evidence="5">Belongs to the PPase family.</text>
</comment>
<name>A0A3P8MEM5_9BACT</name>
<comment type="catalytic activity">
    <reaction evidence="5">
        <text>diphosphate + H2O = 2 phosphate + H(+)</text>
        <dbReference type="Rhea" id="RHEA:24576"/>
        <dbReference type="ChEBI" id="CHEBI:15377"/>
        <dbReference type="ChEBI" id="CHEBI:15378"/>
        <dbReference type="ChEBI" id="CHEBI:33019"/>
        <dbReference type="ChEBI" id="CHEBI:43474"/>
        <dbReference type="EC" id="3.6.1.1"/>
    </reaction>
</comment>
<comment type="cofactor">
    <cofactor evidence="1 5">
        <name>Mg(2+)</name>
        <dbReference type="ChEBI" id="CHEBI:18420"/>
    </cofactor>
</comment>
<dbReference type="InterPro" id="IPR008162">
    <property type="entry name" value="Pyrophosphatase"/>
</dbReference>
<evidence type="ECO:0000256" key="1">
    <source>
        <dbReference type="ARBA" id="ARBA00001946"/>
    </source>
</evidence>
<keyword evidence="4 5" id="KW-0460">Magnesium</keyword>
<keyword evidence="2 5" id="KW-0479">Metal-binding</keyword>
<dbReference type="GO" id="GO:0004427">
    <property type="term" value="F:inorganic diphosphate phosphatase activity"/>
    <property type="evidence" value="ECO:0007669"/>
    <property type="project" value="UniProtKB-UniRule"/>
</dbReference>
<feature type="binding site" evidence="5">
    <location>
        <position position="106"/>
    </location>
    <ligand>
        <name>Mg(2+)</name>
        <dbReference type="ChEBI" id="CHEBI:18420"/>
        <label>1</label>
    </ligand>
</feature>
<dbReference type="GO" id="GO:0005737">
    <property type="term" value="C:cytoplasm"/>
    <property type="evidence" value="ECO:0007669"/>
    <property type="project" value="UniProtKB-SubCell"/>
</dbReference>
<comment type="subunit">
    <text evidence="5">Homohexamer.</text>
</comment>
<keyword evidence="5" id="KW-0963">Cytoplasm</keyword>
<feature type="binding site" evidence="5">
    <location>
        <position position="74"/>
    </location>
    <ligand>
        <name>Mg(2+)</name>
        <dbReference type="ChEBI" id="CHEBI:18420"/>
        <label>1</label>
    </ligand>
</feature>
<feature type="binding site" evidence="5">
    <location>
        <position position="69"/>
    </location>
    <ligand>
        <name>Mg(2+)</name>
        <dbReference type="ChEBI" id="CHEBI:18420"/>
        <label>1</label>
    </ligand>
</feature>
<dbReference type="HAMAP" id="MF_00209">
    <property type="entry name" value="Inorganic_PPase"/>
    <property type="match status" value="1"/>
</dbReference>
<dbReference type="AlphaFoldDB" id="A0A3P8MEM5"/>
<evidence type="ECO:0000256" key="2">
    <source>
        <dbReference type="ARBA" id="ARBA00022723"/>
    </source>
</evidence>
<dbReference type="NCBIfam" id="NF002578">
    <property type="entry name" value="PRK02230.1"/>
    <property type="match status" value="1"/>
</dbReference>
<feature type="binding site" evidence="5">
    <location>
        <position position="47"/>
    </location>
    <ligand>
        <name>substrate</name>
    </ligand>
</feature>
<evidence type="ECO:0000313" key="7">
    <source>
        <dbReference type="Proteomes" id="UP000280036"/>
    </source>
</evidence>
<dbReference type="EC" id="3.6.1.1" evidence="5"/>
<reference evidence="6 7" key="1">
    <citation type="submission" date="2018-12" db="EMBL/GenBank/DDBJ databases">
        <authorList>
            <consortium name="Pathogen Informatics"/>
        </authorList>
    </citation>
    <scope>NUCLEOTIDE SEQUENCE [LARGE SCALE GENOMIC DNA]</scope>
    <source>
        <strain evidence="6 7">NCTC10126</strain>
    </source>
</reference>
<feature type="binding site" evidence="5">
    <location>
        <position position="143"/>
    </location>
    <ligand>
        <name>substrate</name>
    </ligand>
</feature>
<organism evidence="6 7">
    <name type="scientific">Mycoplasmopsis caviae</name>
    <dbReference type="NCBI Taxonomy" id="55603"/>
    <lineage>
        <taxon>Bacteria</taxon>
        <taxon>Bacillati</taxon>
        <taxon>Mycoplasmatota</taxon>
        <taxon>Mycoplasmoidales</taxon>
        <taxon>Metamycoplasmataceae</taxon>
        <taxon>Mycoplasmopsis</taxon>
    </lineage>
</organism>
<dbReference type="PANTHER" id="PTHR10286">
    <property type="entry name" value="INORGANIC PYROPHOSPHATASE"/>
    <property type="match status" value="1"/>
</dbReference>
<gene>
    <name evidence="5 6" type="primary">ppa</name>
    <name evidence="6" type="ORF">NCTC10126_00479</name>
</gene>
<dbReference type="Gene3D" id="3.90.80.10">
    <property type="entry name" value="Inorganic pyrophosphatase"/>
    <property type="match status" value="1"/>
</dbReference>
<comment type="function">
    <text evidence="5">Catalyzes the hydrolysis of inorganic pyrophosphate (PPi) forming two phosphate ions.</text>
</comment>
<proteinExistence type="inferred from homology"/>
<accession>A0A3P8MEM5</accession>
<dbReference type="Proteomes" id="UP000280036">
    <property type="component" value="Unassembled WGS sequence"/>
</dbReference>
<dbReference type="GO" id="GO:0000287">
    <property type="term" value="F:magnesium ion binding"/>
    <property type="evidence" value="ECO:0007669"/>
    <property type="project" value="UniProtKB-UniRule"/>
</dbReference>
<feature type="binding site" evidence="5">
    <location>
        <position position="33"/>
    </location>
    <ligand>
        <name>substrate</name>
    </ligand>
</feature>
<dbReference type="InterPro" id="IPR036649">
    <property type="entry name" value="Pyrophosphatase_sf"/>
</dbReference>
<dbReference type="CDD" id="cd00412">
    <property type="entry name" value="pyrophosphatase"/>
    <property type="match status" value="1"/>
</dbReference>
<feature type="binding site" evidence="5">
    <location>
        <position position="74"/>
    </location>
    <ligand>
        <name>Mg(2+)</name>
        <dbReference type="ChEBI" id="CHEBI:18420"/>
        <label>2</label>
    </ligand>
</feature>
<keyword evidence="3 5" id="KW-0378">Hydrolase</keyword>
<evidence type="ECO:0000256" key="4">
    <source>
        <dbReference type="ARBA" id="ARBA00022842"/>
    </source>
</evidence>
<dbReference type="PROSITE" id="PS00387">
    <property type="entry name" value="PPASE"/>
    <property type="match status" value="1"/>
</dbReference>
<dbReference type="GO" id="GO:0006796">
    <property type="term" value="P:phosphate-containing compound metabolic process"/>
    <property type="evidence" value="ECO:0007669"/>
    <property type="project" value="InterPro"/>
</dbReference>
<sequence>MLFSTAFSHITYNNNMSNIIEIKIEIPKNSNIKYEFDRADGNIHVDRILRGDFVYPCNYGFIPTALDWDGDELDVLLYSPETFTPGVVLNARIIGAMKMIDSGETDTKLIAVHADDYRLDEIKKIEDLPEPFLMHIETFFSNYKNWKKKGATKVQGFEGEKWALAELKECQELMDKYGKLPKKEFIKKMMKEHPEKYEA</sequence>
<evidence type="ECO:0000256" key="5">
    <source>
        <dbReference type="HAMAP-Rule" id="MF_00209"/>
    </source>
</evidence>